<name>A0ABT5TZ63_9MICO</name>
<comment type="caution">
    <text evidence="4">The sequence shown here is derived from an EMBL/GenBank/DDBJ whole genome shotgun (WGS) entry which is preliminary data.</text>
</comment>
<feature type="region of interest" description="Disordered" evidence="1">
    <location>
        <begin position="346"/>
        <end position="372"/>
    </location>
</feature>
<dbReference type="PANTHER" id="PTHR34580:SF3">
    <property type="entry name" value="PROTEIN PAFB"/>
    <property type="match status" value="1"/>
</dbReference>
<dbReference type="Proteomes" id="UP001165561">
    <property type="component" value="Unassembled WGS sequence"/>
</dbReference>
<sequence length="372" mass="40413">MVQRVEAAERLLDLVIALSHAQGRMTKQQIRSRVHGYADARSDQSFERMFERDKDVLREMGVPVVTESDPVHEDDVGYRIDTEGYALPPVTFTPEEIGVLSLAAELWQDARLRPWARRGLTKLRAVGPSAEPDAHAGLALRVRGPEEAFSPLLTAIDQRRPVRFVYRTARTGQVAERTVDPWRLLNRRRGWYLLGRDHDRGAARIFRLSRIEGRVRPVGSPGAFTVPEDVDAAAMLDQVADDGGTASLAVLPERAAALRVRALPSSTEPASGSAADDGSTSGEGRTPGERSGRSSQSPPGRDTLHVPYQDVETFAEEVATYAETVLVLGPEGLRDAVLRRLRATSRLDGDRADGGRTAALDVGATQGGAGDG</sequence>
<reference evidence="4" key="1">
    <citation type="submission" date="2023-02" db="EMBL/GenBank/DDBJ databases">
        <title>Georgenia sp.10Sc9-8, isolated from a soil sample collected from the Taklamakan desert.</title>
        <authorList>
            <person name="Liu S."/>
        </authorList>
    </citation>
    <scope>NUCLEOTIDE SEQUENCE</scope>
    <source>
        <strain evidence="4">10Sc9-8</strain>
    </source>
</reference>
<proteinExistence type="predicted"/>
<feature type="region of interest" description="Disordered" evidence="1">
    <location>
        <begin position="262"/>
        <end position="305"/>
    </location>
</feature>
<dbReference type="Pfam" id="PF13280">
    <property type="entry name" value="WYL"/>
    <property type="match status" value="1"/>
</dbReference>
<feature type="compositionally biased region" description="Low complexity" evidence="1">
    <location>
        <begin position="270"/>
        <end position="284"/>
    </location>
</feature>
<evidence type="ECO:0000259" key="3">
    <source>
        <dbReference type="Pfam" id="PF25583"/>
    </source>
</evidence>
<dbReference type="EMBL" id="JARACI010001091">
    <property type="protein sequence ID" value="MDD9207365.1"/>
    <property type="molecule type" value="Genomic_DNA"/>
</dbReference>
<dbReference type="InterPro" id="IPR051534">
    <property type="entry name" value="CBASS_pafABC_assoc_protein"/>
</dbReference>
<protein>
    <submittedName>
        <fullName evidence="4">WYL domain-containing protein</fullName>
    </submittedName>
</protein>
<dbReference type="InterPro" id="IPR057727">
    <property type="entry name" value="WCX_dom"/>
</dbReference>
<evidence type="ECO:0000313" key="5">
    <source>
        <dbReference type="Proteomes" id="UP001165561"/>
    </source>
</evidence>
<feature type="domain" description="WCX" evidence="3">
    <location>
        <begin position="296"/>
        <end position="343"/>
    </location>
</feature>
<dbReference type="PROSITE" id="PS52050">
    <property type="entry name" value="WYL"/>
    <property type="match status" value="1"/>
</dbReference>
<evidence type="ECO:0000256" key="1">
    <source>
        <dbReference type="SAM" id="MobiDB-lite"/>
    </source>
</evidence>
<dbReference type="PANTHER" id="PTHR34580">
    <property type="match status" value="1"/>
</dbReference>
<organism evidence="4 5">
    <name type="scientific">Georgenia halotolerans</name>
    <dbReference type="NCBI Taxonomy" id="3028317"/>
    <lineage>
        <taxon>Bacteria</taxon>
        <taxon>Bacillati</taxon>
        <taxon>Actinomycetota</taxon>
        <taxon>Actinomycetes</taxon>
        <taxon>Micrococcales</taxon>
        <taxon>Bogoriellaceae</taxon>
        <taxon>Georgenia</taxon>
    </lineage>
</organism>
<keyword evidence="5" id="KW-1185">Reference proteome</keyword>
<evidence type="ECO:0000259" key="2">
    <source>
        <dbReference type="Pfam" id="PF13280"/>
    </source>
</evidence>
<evidence type="ECO:0000313" key="4">
    <source>
        <dbReference type="EMBL" id="MDD9207365.1"/>
    </source>
</evidence>
<feature type="domain" description="WYL" evidence="2">
    <location>
        <begin position="147"/>
        <end position="212"/>
    </location>
</feature>
<gene>
    <name evidence="4" type="ORF">PU560_12940</name>
</gene>
<dbReference type="InterPro" id="IPR026881">
    <property type="entry name" value="WYL_dom"/>
</dbReference>
<dbReference type="Pfam" id="PF25583">
    <property type="entry name" value="WCX"/>
    <property type="match status" value="1"/>
</dbReference>
<accession>A0ABT5TZ63</accession>